<keyword evidence="3" id="KW-1185">Reference proteome</keyword>
<sequence length="109" mass="12046">MQPVLSLHPSSPPVSPSLKCRATSSGVGACRPQRSKLETDCTQWMDDEDESDDESFVSNDVPRCSAIDGSRDSLTSFCSLMLVANKLNSLVNYFIFLIHIFNFFPLILG</sequence>
<keyword evidence="1" id="KW-0812">Transmembrane</keyword>
<name>A0ABU7AIK1_9TELE</name>
<organism evidence="2 3">
    <name type="scientific">Ataeniobius toweri</name>
    <dbReference type="NCBI Taxonomy" id="208326"/>
    <lineage>
        <taxon>Eukaryota</taxon>
        <taxon>Metazoa</taxon>
        <taxon>Chordata</taxon>
        <taxon>Craniata</taxon>
        <taxon>Vertebrata</taxon>
        <taxon>Euteleostomi</taxon>
        <taxon>Actinopterygii</taxon>
        <taxon>Neopterygii</taxon>
        <taxon>Teleostei</taxon>
        <taxon>Neoteleostei</taxon>
        <taxon>Acanthomorphata</taxon>
        <taxon>Ovalentaria</taxon>
        <taxon>Atherinomorphae</taxon>
        <taxon>Cyprinodontiformes</taxon>
        <taxon>Goodeidae</taxon>
        <taxon>Ataeniobius</taxon>
    </lineage>
</organism>
<protein>
    <submittedName>
        <fullName evidence="2">Uncharacterized protein</fullName>
    </submittedName>
</protein>
<gene>
    <name evidence="2" type="ORF">ATANTOWER_028400</name>
</gene>
<dbReference type="Proteomes" id="UP001345963">
    <property type="component" value="Unassembled WGS sequence"/>
</dbReference>
<evidence type="ECO:0000313" key="2">
    <source>
        <dbReference type="EMBL" id="MED6237882.1"/>
    </source>
</evidence>
<reference evidence="2 3" key="1">
    <citation type="submission" date="2021-07" db="EMBL/GenBank/DDBJ databases">
        <authorList>
            <person name="Palmer J.M."/>
        </authorList>
    </citation>
    <scope>NUCLEOTIDE SEQUENCE [LARGE SCALE GENOMIC DNA]</scope>
    <source>
        <strain evidence="2 3">AT_MEX2019</strain>
        <tissue evidence="2">Muscle</tissue>
    </source>
</reference>
<keyword evidence="1" id="KW-0472">Membrane</keyword>
<proteinExistence type="predicted"/>
<accession>A0ABU7AIK1</accession>
<evidence type="ECO:0000313" key="3">
    <source>
        <dbReference type="Proteomes" id="UP001345963"/>
    </source>
</evidence>
<evidence type="ECO:0000256" key="1">
    <source>
        <dbReference type="SAM" id="Phobius"/>
    </source>
</evidence>
<keyword evidence="1" id="KW-1133">Transmembrane helix</keyword>
<dbReference type="EMBL" id="JAHUTI010019741">
    <property type="protein sequence ID" value="MED6237882.1"/>
    <property type="molecule type" value="Genomic_DNA"/>
</dbReference>
<feature type="transmembrane region" description="Helical" evidence="1">
    <location>
        <begin position="90"/>
        <end position="108"/>
    </location>
</feature>
<comment type="caution">
    <text evidence="2">The sequence shown here is derived from an EMBL/GenBank/DDBJ whole genome shotgun (WGS) entry which is preliminary data.</text>
</comment>